<dbReference type="EMBL" id="BARW01004859">
    <property type="protein sequence ID" value="GAI67236.1"/>
    <property type="molecule type" value="Genomic_DNA"/>
</dbReference>
<evidence type="ECO:0000313" key="2">
    <source>
        <dbReference type="EMBL" id="GAI67236.1"/>
    </source>
</evidence>
<comment type="caution">
    <text evidence="2">The sequence shown here is derived from an EMBL/GenBank/DDBJ whole genome shotgun (WGS) entry which is preliminary data.</text>
</comment>
<gene>
    <name evidence="2" type="ORF">S12H4_11031</name>
</gene>
<keyword evidence="1" id="KW-1133">Transmembrane helix</keyword>
<proteinExistence type="predicted"/>
<name>X1RJV4_9ZZZZ</name>
<feature type="transmembrane region" description="Helical" evidence="1">
    <location>
        <begin position="32"/>
        <end position="54"/>
    </location>
</feature>
<sequence>MFIKYNQSKSDFQDNFLSFTNNKAPNLKPGSLIFIFKVNPYFIHITILILIQILKVKICQN</sequence>
<accession>X1RJV4</accession>
<reference evidence="2" key="1">
    <citation type="journal article" date="2014" name="Front. Microbiol.">
        <title>High frequency of phylogenetically diverse reductive dehalogenase-homologous genes in deep subseafloor sedimentary metagenomes.</title>
        <authorList>
            <person name="Kawai M."/>
            <person name="Futagami T."/>
            <person name="Toyoda A."/>
            <person name="Takaki Y."/>
            <person name="Nishi S."/>
            <person name="Hori S."/>
            <person name="Arai W."/>
            <person name="Tsubouchi T."/>
            <person name="Morono Y."/>
            <person name="Uchiyama I."/>
            <person name="Ito T."/>
            <person name="Fujiyama A."/>
            <person name="Inagaki F."/>
            <person name="Takami H."/>
        </authorList>
    </citation>
    <scope>NUCLEOTIDE SEQUENCE</scope>
    <source>
        <strain evidence="2">Expedition CK06-06</strain>
    </source>
</reference>
<dbReference type="AlphaFoldDB" id="X1RJV4"/>
<protein>
    <submittedName>
        <fullName evidence="2">Uncharacterized protein</fullName>
    </submittedName>
</protein>
<evidence type="ECO:0000256" key="1">
    <source>
        <dbReference type="SAM" id="Phobius"/>
    </source>
</evidence>
<keyword evidence="1" id="KW-0812">Transmembrane</keyword>
<keyword evidence="1" id="KW-0472">Membrane</keyword>
<organism evidence="2">
    <name type="scientific">marine sediment metagenome</name>
    <dbReference type="NCBI Taxonomy" id="412755"/>
    <lineage>
        <taxon>unclassified sequences</taxon>
        <taxon>metagenomes</taxon>
        <taxon>ecological metagenomes</taxon>
    </lineage>
</organism>